<feature type="domain" description="BTB" evidence="2">
    <location>
        <begin position="126"/>
        <end position="196"/>
    </location>
</feature>
<gene>
    <name evidence="3" type="ORF">CNEB1095_LOCUS2397</name>
</gene>
<dbReference type="SUPFAM" id="SSF54695">
    <property type="entry name" value="POZ domain"/>
    <property type="match status" value="1"/>
</dbReference>
<proteinExistence type="predicted"/>
<protein>
    <recommendedName>
        <fullName evidence="2">BTB domain-containing protein</fullName>
    </recommendedName>
</protein>
<reference evidence="3" key="1">
    <citation type="submission" date="2021-01" db="EMBL/GenBank/DDBJ databases">
        <authorList>
            <person name="Corre E."/>
            <person name="Pelletier E."/>
            <person name="Niang G."/>
            <person name="Scheremetjew M."/>
            <person name="Finn R."/>
            <person name="Kale V."/>
            <person name="Holt S."/>
            <person name="Cochrane G."/>
            <person name="Meng A."/>
            <person name="Brown T."/>
            <person name="Cohen L."/>
        </authorList>
    </citation>
    <scope>NUCLEOTIDE SEQUENCE</scope>
    <source>
        <strain evidence="3">UTEXLB2642</strain>
    </source>
</reference>
<dbReference type="PROSITE" id="PS50097">
    <property type="entry name" value="BTB"/>
    <property type="match status" value="1"/>
</dbReference>
<dbReference type="Pfam" id="PF00651">
    <property type="entry name" value="BTB"/>
    <property type="match status" value="1"/>
</dbReference>
<dbReference type="InterPro" id="IPR000210">
    <property type="entry name" value="BTB/POZ_dom"/>
</dbReference>
<accession>A0A7S0SZ81</accession>
<feature type="compositionally biased region" description="Polar residues" evidence="1">
    <location>
        <begin position="321"/>
        <end position="340"/>
    </location>
</feature>
<feature type="region of interest" description="Disordered" evidence="1">
    <location>
        <begin position="304"/>
        <end position="340"/>
    </location>
</feature>
<organism evidence="3">
    <name type="scientific">Chromulina nebulosa</name>
    <dbReference type="NCBI Taxonomy" id="96789"/>
    <lineage>
        <taxon>Eukaryota</taxon>
        <taxon>Sar</taxon>
        <taxon>Stramenopiles</taxon>
        <taxon>Ochrophyta</taxon>
        <taxon>Chrysophyceae</taxon>
        <taxon>Chromulinales</taxon>
        <taxon>Chromulinaceae</taxon>
        <taxon>Chromulina</taxon>
    </lineage>
</organism>
<evidence type="ECO:0000313" key="3">
    <source>
        <dbReference type="EMBL" id="CAD8717546.1"/>
    </source>
</evidence>
<sequence>MTAPRQTSAIEFVVVPQEDLFLEGGVRKLFRVPKGTSYPCQMQKNQTFSCLFRHYAKHNGLRKEDLTFFFVDELQQEQTPETVHLMTQDEIWVHHKKKPENNKKKEINASLYTEHFRNILNDRMHSDVKFLVGVDKVEVCGHKAILSARSEYFNAMFRKGGLFESSQSQVEILTHSSSTFIKMMEFIYTNLIKDLDILDTSMIIDLIMIANEYIIDDLKTLCSGAASKLLNVENIVKFMLISSNHDVADLREACVKFVRNQRVALRQNVEFCHEIESAPELGLLLFDATLQDYDDYDSDNNNIGYKRPRISENPSVHDVIPSQSGSANMIQNGNVGSDGL</sequence>
<evidence type="ECO:0000259" key="2">
    <source>
        <dbReference type="PROSITE" id="PS50097"/>
    </source>
</evidence>
<dbReference type="Gene3D" id="3.10.20.90">
    <property type="entry name" value="Phosphatidylinositol 3-kinase Catalytic Subunit, Chain A, domain 1"/>
    <property type="match status" value="1"/>
</dbReference>
<dbReference type="Gene3D" id="3.30.710.10">
    <property type="entry name" value="Potassium Channel Kv1.1, Chain A"/>
    <property type="match status" value="1"/>
</dbReference>
<dbReference type="PANTHER" id="PTHR24413">
    <property type="entry name" value="SPECKLE-TYPE POZ PROTEIN"/>
    <property type="match status" value="1"/>
</dbReference>
<dbReference type="EMBL" id="HBFD01003675">
    <property type="protein sequence ID" value="CAD8717546.1"/>
    <property type="molecule type" value="Transcribed_RNA"/>
</dbReference>
<dbReference type="SMART" id="SM00225">
    <property type="entry name" value="BTB"/>
    <property type="match status" value="1"/>
</dbReference>
<dbReference type="AlphaFoldDB" id="A0A7S0SZ81"/>
<name>A0A7S0SZ81_9STRA</name>
<evidence type="ECO:0000256" key="1">
    <source>
        <dbReference type="SAM" id="MobiDB-lite"/>
    </source>
</evidence>
<dbReference type="InterPro" id="IPR011333">
    <property type="entry name" value="SKP1/BTB/POZ_sf"/>
</dbReference>